<dbReference type="EMBL" id="FQUT01000026">
    <property type="protein sequence ID" value="SHG81452.1"/>
    <property type="molecule type" value="Genomic_DNA"/>
</dbReference>
<dbReference type="RefSeq" id="WP_072964261.1">
    <property type="nucleotide sequence ID" value="NZ_FQUT01000026.1"/>
</dbReference>
<name>A0A1M5MWF3_9FLAO</name>
<organism evidence="1 2">
    <name type="scientific">Chryseobacterium arachidis</name>
    <dbReference type="NCBI Taxonomy" id="1416778"/>
    <lineage>
        <taxon>Bacteria</taxon>
        <taxon>Pseudomonadati</taxon>
        <taxon>Bacteroidota</taxon>
        <taxon>Flavobacteriia</taxon>
        <taxon>Flavobacteriales</taxon>
        <taxon>Weeksellaceae</taxon>
        <taxon>Chryseobacterium group</taxon>
        <taxon>Chryseobacterium</taxon>
    </lineage>
</organism>
<evidence type="ECO:0000313" key="1">
    <source>
        <dbReference type="EMBL" id="SHG81452.1"/>
    </source>
</evidence>
<accession>A0A1M5MWF3</accession>
<reference evidence="2" key="1">
    <citation type="submission" date="2016-11" db="EMBL/GenBank/DDBJ databases">
        <authorList>
            <person name="Varghese N."/>
            <person name="Submissions S."/>
        </authorList>
    </citation>
    <scope>NUCLEOTIDE SEQUENCE [LARGE SCALE GENOMIC DNA]</scope>
    <source>
        <strain evidence="2">DSM 27619</strain>
    </source>
</reference>
<evidence type="ECO:0000313" key="2">
    <source>
        <dbReference type="Proteomes" id="UP000184518"/>
    </source>
</evidence>
<keyword evidence="2" id="KW-1185">Reference proteome</keyword>
<dbReference type="AlphaFoldDB" id="A0A1M5MWF3"/>
<gene>
    <name evidence="1" type="ORF">SAMN05443633_12610</name>
</gene>
<sequence length="69" mass="7382">MNALEWNILFQIKNTDNDSFNLGRGNIIYSNVKGDVGNIATFRINGGSNVIVKRLGSDVKLTGAGIASV</sequence>
<protein>
    <submittedName>
        <fullName evidence="1">Uncharacterized protein</fullName>
    </submittedName>
</protein>
<dbReference type="Proteomes" id="UP000184518">
    <property type="component" value="Unassembled WGS sequence"/>
</dbReference>
<proteinExistence type="predicted"/>